<reference evidence="7 8" key="1">
    <citation type="journal article" date="2023" name="Elife">
        <title>Identification of key yeast species and microbe-microbe interactions impacting larval growth of Drosophila in the wild.</title>
        <authorList>
            <person name="Mure A."/>
            <person name="Sugiura Y."/>
            <person name="Maeda R."/>
            <person name="Honda K."/>
            <person name="Sakurai N."/>
            <person name="Takahashi Y."/>
            <person name="Watada M."/>
            <person name="Katoh T."/>
            <person name="Gotoh A."/>
            <person name="Gotoh Y."/>
            <person name="Taniguchi I."/>
            <person name="Nakamura K."/>
            <person name="Hayashi T."/>
            <person name="Katayama T."/>
            <person name="Uemura T."/>
            <person name="Hattori Y."/>
        </authorList>
    </citation>
    <scope>NUCLEOTIDE SEQUENCE [LARGE SCALE GENOMIC DNA]</scope>
    <source>
        <strain evidence="7 8">SC-9</strain>
    </source>
</reference>
<evidence type="ECO:0000256" key="2">
    <source>
        <dbReference type="ARBA" id="ARBA00007590"/>
    </source>
</evidence>
<organism evidence="7 8">
    <name type="scientific">Saccharomycopsis crataegensis</name>
    <dbReference type="NCBI Taxonomy" id="43959"/>
    <lineage>
        <taxon>Eukaryota</taxon>
        <taxon>Fungi</taxon>
        <taxon>Dikarya</taxon>
        <taxon>Ascomycota</taxon>
        <taxon>Saccharomycotina</taxon>
        <taxon>Saccharomycetes</taxon>
        <taxon>Saccharomycopsidaceae</taxon>
        <taxon>Saccharomycopsis</taxon>
    </lineage>
</organism>
<dbReference type="PANTHER" id="PTHR12668">
    <property type="entry name" value="TRANSMEMBRANE PROTEIN 14, 15"/>
    <property type="match status" value="1"/>
</dbReference>
<gene>
    <name evidence="7" type="ORF">DASC09_013530</name>
</gene>
<dbReference type="AlphaFoldDB" id="A0AAV5QGY4"/>
<accession>A0AAV5QGY4</accession>
<keyword evidence="8" id="KW-1185">Reference proteome</keyword>
<evidence type="ECO:0000256" key="5">
    <source>
        <dbReference type="ARBA" id="ARBA00023136"/>
    </source>
</evidence>
<dbReference type="InterPro" id="IPR005349">
    <property type="entry name" value="TMEM14"/>
</dbReference>
<name>A0AAV5QGY4_9ASCO</name>
<sequence>MTDETSPLLDSSTVSAPKVYSKAFQNPITGSTEHLNQITNYAPIEYSEDIESLVEHQHDESCNIEYLNRIRKNRIRKTLILSGITVYLVVFILELLGILEVPFGFIMGFLLAVGGVMGYRKKGSVPSLIMGLLFSIIFLISGSFTYAKNPVGYKIAFAVSITLTIVGIHRSLITRFQSYVPLMLFTLGALSTGYYTFKFVI</sequence>
<evidence type="ECO:0000313" key="7">
    <source>
        <dbReference type="EMBL" id="GMM34028.1"/>
    </source>
</evidence>
<dbReference type="PANTHER" id="PTHR12668:SF43">
    <property type="entry name" value="TRANSMEMBRANE PROTEIN 14 HOMOLOG"/>
    <property type="match status" value="1"/>
</dbReference>
<keyword evidence="5 6" id="KW-0472">Membrane</keyword>
<evidence type="ECO:0000256" key="1">
    <source>
        <dbReference type="ARBA" id="ARBA00004370"/>
    </source>
</evidence>
<evidence type="ECO:0000256" key="4">
    <source>
        <dbReference type="ARBA" id="ARBA00022989"/>
    </source>
</evidence>
<keyword evidence="3 6" id="KW-0812">Transmembrane</keyword>
<dbReference type="Gene3D" id="1.10.10.1740">
    <property type="entry name" value="Transmembrane protein 14-like"/>
    <property type="match status" value="1"/>
</dbReference>
<comment type="subcellular location">
    <subcellularLocation>
        <location evidence="1">Membrane</location>
    </subcellularLocation>
</comment>
<evidence type="ECO:0000256" key="3">
    <source>
        <dbReference type="ARBA" id="ARBA00022692"/>
    </source>
</evidence>
<dbReference type="GO" id="GO:0016020">
    <property type="term" value="C:membrane"/>
    <property type="evidence" value="ECO:0007669"/>
    <property type="project" value="UniProtKB-SubCell"/>
</dbReference>
<keyword evidence="4 6" id="KW-1133">Transmembrane helix</keyword>
<comment type="caution">
    <text evidence="7">The sequence shown here is derived from an EMBL/GenBank/DDBJ whole genome shotgun (WGS) entry which is preliminary data.</text>
</comment>
<dbReference type="Pfam" id="PF03647">
    <property type="entry name" value="Tmemb_14"/>
    <property type="match status" value="1"/>
</dbReference>
<dbReference type="InterPro" id="IPR044890">
    <property type="entry name" value="TMEM14_sf"/>
</dbReference>
<dbReference type="GeneID" id="90072007"/>
<feature type="transmembrane region" description="Helical" evidence="6">
    <location>
        <begin position="179"/>
        <end position="197"/>
    </location>
</feature>
<proteinExistence type="inferred from homology"/>
<dbReference type="Proteomes" id="UP001360560">
    <property type="component" value="Unassembled WGS sequence"/>
</dbReference>
<evidence type="ECO:0000256" key="6">
    <source>
        <dbReference type="SAM" id="Phobius"/>
    </source>
</evidence>
<evidence type="ECO:0000313" key="8">
    <source>
        <dbReference type="Proteomes" id="UP001360560"/>
    </source>
</evidence>
<protein>
    <submittedName>
        <fullName evidence="7">Uncharacterized protein</fullName>
    </submittedName>
</protein>
<feature type="transmembrane region" description="Helical" evidence="6">
    <location>
        <begin position="103"/>
        <end position="120"/>
    </location>
</feature>
<comment type="similarity">
    <text evidence="2">Belongs to the TMEM14 family.</text>
</comment>
<dbReference type="RefSeq" id="XP_064851028.1">
    <property type="nucleotide sequence ID" value="XM_064994956.1"/>
</dbReference>
<feature type="transmembrane region" description="Helical" evidence="6">
    <location>
        <begin position="127"/>
        <end position="147"/>
    </location>
</feature>
<feature type="transmembrane region" description="Helical" evidence="6">
    <location>
        <begin position="153"/>
        <end position="172"/>
    </location>
</feature>
<dbReference type="EMBL" id="BTFZ01000002">
    <property type="protein sequence ID" value="GMM34028.1"/>
    <property type="molecule type" value="Genomic_DNA"/>
</dbReference>
<feature type="transmembrane region" description="Helical" evidence="6">
    <location>
        <begin position="79"/>
        <end position="97"/>
    </location>
</feature>